<keyword evidence="8" id="KW-1185">Reference proteome</keyword>
<accession>A0ABW8UNG3</accession>
<feature type="transmembrane region" description="Helical" evidence="6">
    <location>
        <begin position="368"/>
        <end position="386"/>
    </location>
</feature>
<gene>
    <name evidence="7" type="ORF">ACERZ8_00455</name>
</gene>
<evidence type="ECO:0000256" key="5">
    <source>
        <dbReference type="ARBA" id="ARBA00023136"/>
    </source>
</evidence>
<feature type="transmembrane region" description="Helical" evidence="6">
    <location>
        <begin position="174"/>
        <end position="196"/>
    </location>
</feature>
<evidence type="ECO:0000313" key="8">
    <source>
        <dbReference type="Proteomes" id="UP001627408"/>
    </source>
</evidence>
<evidence type="ECO:0000313" key="7">
    <source>
        <dbReference type="EMBL" id="MFL4468410.1"/>
    </source>
</evidence>
<comment type="caution">
    <text evidence="7">The sequence shown here is derived from an EMBL/GenBank/DDBJ whole genome shotgun (WGS) entry which is preliminary data.</text>
</comment>
<dbReference type="PANTHER" id="PTHR42893">
    <property type="entry name" value="PROTEIN DETOXIFICATION 44, CHLOROPLASTIC-RELATED"/>
    <property type="match status" value="1"/>
</dbReference>
<proteinExistence type="inferred from homology"/>
<evidence type="ECO:0000256" key="6">
    <source>
        <dbReference type="SAM" id="Phobius"/>
    </source>
</evidence>
<feature type="transmembrane region" description="Helical" evidence="6">
    <location>
        <begin position="149"/>
        <end position="168"/>
    </location>
</feature>
<keyword evidence="3 6" id="KW-0812">Transmembrane</keyword>
<protein>
    <submittedName>
        <fullName evidence="7">MATE family efflux transporter</fullName>
    </submittedName>
</protein>
<keyword evidence="5 6" id="KW-0472">Membrane</keyword>
<feature type="transmembrane region" description="Helical" evidence="6">
    <location>
        <begin position="335"/>
        <end position="356"/>
    </location>
</feature>
<feature type="transmembrane region" description="Helical" evidence="6">
    <location>
        <begin position="75"/>
        <end position="97"/>
    </location>
</feature>
<dbReference type="RefSeq" id="WP_407594114.1">
    <property type="nucleotide sequence ID" value="NZ_JBHDIY010000002.1"/>
</dbReference>
<feature type="transmembrane region" description="Helical" evidence="6">
    <location>
        <begin position="117"/>
        <end position="137"/>
    </location>
</feature>
<dbReference type="CDD" id="cd13136">
    <property type="entry name" value="MATE_DinF_like"/>
    <property type="match status" value="1"/>
</dbReference>
<evidence type="ECO:0000256" key="4">
    <source>
        <dbReference type="ARBA" id="ARBA00022989"/>
    </source>
</evidence>
<feature type="transmembrane region" description="Helical" evidence="6">
    <location>
        <begin position="254"/>
        <end position="277"/>
    </location>
</feature>
<feature type="transmembrane region" description="Helical" evidence="6">
    <location>
        <begin position="217"/>
        <end position="242"/>
    </location>
</feature>
<feature type="transmembrane region" description="Helical" evidence="6">
    <location>
        <begin position="25"/>
        <end position="45"/>
    </location>
</feature>
<dbReference type="InterPro" id="IPR002528">
    <property type="entry name" value="MATE_fam"/>
</dbReference>
<dbReference type="PANTHER" id="PTHR42893:SF46">
    <property type="entry name" value="PROTEIN DETOXIFICATION 44, CHLOROPLASTIC"/>
    <property type="match status" value="1"/>
</dbReference>
<feature type="transmembrane region" description="Helical" evidence="6">
    <location>
        <begin position="298"/>
        <end position="319"/>
    </location>
</feature>
<dbReference type="NCBIfam" id="TIGR00797">
    <property type="entry name" value="matE"/>
    <property type="match status" value="1"/>
</dbReference>
<evidence type="ECO:0000256" key="1">
    <source>
        <dbReference type="ARBA" id="ARBA00004141"/>
    </source>
</evidence>
<comment type="subcellular location">
    <subcellularLocation>
        <location evidence="1">Membrane</location>
        <topology evidence="1">Multi-pass membrane protein</topology>
    </subcellularLocation>
</comment>
<keyword evidence="4 6" id="KW-1133">Transmembrane helix</keyword>
<organism evidence="7 8">
    <name type="scientific">Tateyamaria armeniaca</name>
    <dbReference type="NCBI Taxonomy" id="2518930"/>
    <lineage>
        <taxon>Bacteria</taxon>
        <taxon>Pseudomonadati</taxon>
        <taxon>Pseudomonadota</taxon>
        <taxon>Alphaproteobacteria</taxon>
        <taxon>Rhodobacterales</taxon>
        <taxon>Roseobacteraceae</taxon>
        <taxon>Tateyamaria</taxon>
    </lineage>
</organism>
<dbReference type="Proteomes" id="UP001627408">
    <property type="component" value="Unassembled WGS sequence"/>
</dbReference>
<dbReference type="InterPro" id="IPR044644">
    <property type="entry name" value="DinF-like"/>
</dbReference>
<evidence type="ECO:0000256" key="3">
    <source>
        <dbReference type="ARBA" id="ARBA00022692"/>
    </source>
</evidence>
<feature type="transmembrane region" description="Helical" evidence="6">
    <location>
        <begin position="392"/>
        <end position="413"/>
    </location>
</feature>
<reference evidence="7 8" key="1">
    <citation type="submission" date="2024-08" db="EMBL/GenBank/DDBJ databases">
        <title>Tateyamaria sp. nov., isolated from marine algae.</title>
        <authorList>
            <person name="Choi B.J."/>
            <person name="Kim J.M."/>
            <person name="Lee J.K."/>
            <person name="Choi D.G."/>
            <person name="Bayburt H."/>
            <person name="Baek J.H."/>
            <person name="Han D.M."/>
            <person name="Jeon C.O."/>
        </authorList>
    </citation>
    <scope>NUCLEOTIDE SEQUENCE [LARGE SCALE GENOMIC DNA]</scope>
    <source>
        <strain evidence="7 8">KMU-156</strain>
    </source>
</reference>
<evidence type="ECO:0000256" key="2">
    <source>
        <dbReference type="ARBA" id="ARBA00010199"/>
    </source>
</evidence>
<sequence>MVLSNATVPILGAVDVGVVGQMGEAAPIGAVAMGAIILTTVYWIFGFLRMGTVGLVGQAAGAGDYDEVSAWLTRALLVAGIGGLGLILLQVPLFWAAFQLSPASEEVENLARGYLAIRIWTAPAAIAVYALTGWLIAMERTGAVFWIQLSMNGVNIALNFVFVLGLGWGVEGVAIATVIAEALGAGLGLWFCRGAFARPAWRDRARVLERAKLVRMALLNTDILLRSAMLMIIFSSFVFIGARFGDVTLAANEVLIQFMYITAYAMDGFAFAAETLIARAYGRKDRARVRKSAIMTGMWGMVVCVLTAGAFLLAGPWLIDLMAKDVDVQIEARDYLWWMVAAPLVGCAAWMLDGIFIGAARGRDMRNMMALSFVIYWVAILVLLPVMGNHGLWAALLISFVARGVTLGARYPALERGAA</sequence>
<name>A0ABW8UNG3_9RHOB</name>
<dbReference type="EMBL" id="JBHDIY010000002">
    <property type="protein sequence ID" value="MFL4468410.1"/>
    <property type="molecule type" value="Genomic_DNA"/>
</dbReference>
<comment type="similarity">
    <text evidence="2">Belongs to the multi antimicrobial extrusion (MATE) (TC 2.A.66.1) family.</text>
</comment>
<dbReference type="Pfam" id="PF01554">
    <property type="entry name" value="MatE"/>
    <property type="match status" value="2"/>
</dbReference>